<evidence type="ECO:0000313" key="5">
    <source>
        <dbReference type="EMBL" id="PFG57038.1"/>
    </source>
</evidence>
<dbReference type="InterPro" id="IPR025110">
    <property type="entry name" value="AMP-bd_C"/>
</dbReference>
<evidence type="ECO:0000256" key="3">
    <source>
        <dbReference type="ARBA" id="ARBA00022553"/>
    </source>
</evidence>
<keyword evidence="2" id="KW-0596">Phosphopantetheine</keyword>
<dbReference type="AlphaFoldDB" id="A0A2A9G0S9"/>
<dbReference type="RefSeq" id="WP_098509698.1">
    <property type="nucleotide sequence ID" value="NZ_JBIAKZ010000007.1"/>
</dbReference>
<dbReference type="SUPFAM" id="SSF47336">
    <property type="entry name" value="ACP-like"/>
    <property type="match status" value="1"/>
</dbReference>
<dbReference type="CDD" id="cd19531">
    <property type="entry name" value="LCL_NRPS-like"/>
    <property type="match status" value="1"/>
</dbReference>
<dbReference type="Gene3D" id="3.40.50.12780">
    <property type="entry name" value="N-terminal domain of ligase-like"/>
    <property type="match status" value="1"/>
</dbReference>
<dbReference type="GO" id="GO:0043041">
    <property type="term" value="P:amino acid activation for nonribosomal peptide biosynthetic process"/>
    <property type="evidence" value="ECO:0007669"/>
    <property type="project" value="TreeGrafter"/>
</dbReference>
<dbReference type="Pfam" id="PF13193">
    <property type="entry name" value="AMP-binding_C"/>
    <property type="match status" value="1"/>
</dbReference>
<dbReference type="FunFam" id="3.40.50.980:FF:000001">
    <property type="entry name" value="Non-ribosomal peptide synthetase"/>
    <property type="match status" value="1"/>
</dbReference>
<keyword evidence="6" id="KW-1185">Reference proteome</keyword>
<dbReference type="PRINTS" id="PR00154">
    <property type="entry name" value="AMPBINDING"/>
</dbReference>
<dbReference type="Pfam" id="PF00501">
    <property type="entry name" value="AMP-binding"/>
    <property type="match status" value="1"/>
</dbReference>
<dbReference type="InterPro" id="IPR020459">
    <property type="entry name" value="AMP-binding"/>
</dbReference>
<dbReference type="GO" id="GO:0008610">
    <property type="term" value="P:lipid biosynthetic process"/>
    <property type="evidence" value="ECO:0007669"/>
    <property type="project" value="UniProtKB-ARBA"/>
</dbReference>
<name>A0A2A9G0S9_9PSEU</name>
<dbReference type="Proteomes" id="UP000243542">
    <property type="component" value="Unassembled WGS sequence"/>
</dbReference>
<dbReference type="InterPro" id="IPR036736">
    <property type="entry name" value="ACP-like_sf"/>
</dbReference>
<dbReference type="Gene3D" id="3.30.559.10">
    <property type="entry name" value="Chloramphenicol acetyltransferase-like domain"/>
    <property type="match status" value="1"/>
</dbReference>
<dbReference type="InterPro" id="IPR009081">
    <property type="entry name" value="PP-bd_ACP"/>
</dbReference>
<dbReference type="InterPro" id="IPR042099">
    <property type="entry name" value="ANL_N_sf"/>
</dbReference>
<dbReference type="Gene3D" id="1.10.1200.10">
    <property type="entry name" value="ACP-like"/>
    <property type="match status" value="1"/>
</dbReference>
<dbReference type="Gene3D" id="3.30.300.30">
    <property type="match status" value="1"/>
</dbReference>
<dbReference type="EMBL" id="PDJK01000001">
    <property type="protein sequence ID" value="PFG57038.1"/>
    <property type="molecule type" value="Genomic_DNA"/>
</dbReference>
<feature type="domain" description="Carrier" evidence="4">
    <location>
        <begin position="942"/>
        <end position="1016"/>
    </location>
</feature>
<dbReference type="PROSITE" id="PS00455">
    <property type="entry name" value="AMP_BINDING"/>
    <property type="match status" value="1"/>
</dbReference>
<evidence type="ECO:0000256" key="2">
    <source>
        <dbReference type="ARBA" id="ARBA00022450"/>
    </source>
</evidence>
<evidence type="ECO:0000256" key="1">
    <source>
        <dbReference type="ARBA" id="ARBA00001957"/>
    </source>
</evidence>
<organism evidence="5 6">
    <name type="scientific">Amycolatopsis sulphurea</name>
    <dbReference type="NCBI Taxonomy" id="76022"/>
    <lineage>
        <taxon>Bacteria</taxon>
        <taxon>Bacillati</taxon>
        <taxon>Actinomycetota</taxon>
        <taxon>Actinomycetes</taxon>
        <taxon>Pseudonocardiales</taxon>
        <taxon>Pseudonocardiaceae</taxon>
        <taxon>Amycolatopsis</taxon>
    </lineage>
</organism>
<sequence length="1042" mass="113536">MSDLFPVSSAQERLLLADRVDPGGTQYSIVDCVITDAGVDPDRLTEALRQLVRAHESLRTTFTWDNAVALQRVHSWLAPSITRHSPVSESELDVIVLDYLSQPFDLAQGPLVRCLLVPLNDGRWAIALAVHHIVADGWSMRLLLDELSRRYLGAATSSSEQGVQRLEYADYAVWQQAQLGTHQYRLSLAYWTRRLEDAPEHLALPWDRPRPAVQTSDGNTLRFRIDADTTNQVAELARRLRVTPFVVYLAAYQVFLARLAGQDDLVIGLPVANRDRPELSEVVGFFVNTVPIRARIPAELTFADLVAAVDESVRSSEPHHGVPLEDIVAAVAPRRDPRYNPLFQVLFSWNEDPGLRELGGRPVSPRRPALPIAKFDLSLALAADNEGVLATFEFRTQLLSTPTVSWWSKAFLTLLGDLVAAPQQRIGVARLLAGASEREVVALGTGPVIEVPDVAVHRLFEQSARRFPEQTAVWHQRASLTYRDLDERANQLAATLLARGLGPGAWVGICVERSIDMCVAALGVLKAGAAYVPLDPSYPSARLEFMSTDSGCTHVLVSEQTAARLTASPAQLLPVTDLTRTVRDCHGGAEADDPAYLIYTSGSTGTPKGVVVTHRSVTNLAIGQGPVFGLTATDRVLQFASLSFDVSVAEMWLTWAAGATLVLLDEHQRLGASLAEHLRTAEASVLIAPPTALSSLDPAAHPELRLVITTGEPCPPSLVQPWASGRRFVNAYGPTETTVWASTMDLTPDDRPLIGRALPNTRIHVLDSRLRSVPPGVSGEVFIGGTGVARGYHDRPVLTAERFVDSPDGAGRLYRTGDIGKLLADGTIQLAGRCDDQVKLHGFRIELGEIEHVVAMHPAVRRAVACVEYASEPRLVVHIVTDNAEVPSKLRDWLTDRVPAHLVPSAIASLPEVPLTPAGKIDRSALPEIAPERPALGTGYVAPSTQLEEQLAAIWSSVLSVDRVGVYDNFFDLGGNSLLLLRVHEKTVALHPELRITDLFQHPTVAALARGLTDTIRPVTADAGRDRRAAALNRRRGARSWT</sequence>
<dbReference type="PANTHER" id="PTHR45527">
    <property type="entry name" value="NONRIBOSOMAL PEPTIDE SYNTHETASE"/>
    <property type="match status" value="1"/>
</dbReference>
<evidence type="ECO:0000259" key="4">
    <source>
        <dbReference type="PROSITE" id="PS50075"/>
    </source>
</evidence>
<dbReference type="InterPro" id="IPR023213">
    <property type="entry name" value="CAT-like_dom_sf"/>
</dbReference>
<gene>
    <name evidence="5" type="ORF">ATK36_0587</name>
</gene>
<dbReference type="GO" id="GO:0031177">
    <property type="term" value="F:phosphopantetheine binding"/>
    <property type="evidence" value="ECO:0007669"/>
    <property type="project" value="TreeGrafter"/>
</dbReference>
<keyword evidence="3" id="KW-0597">Phosphoprotein</keyword>
<dbReference type="InterPro" id="IPR045851">
    <property type="entry name" value="AMP-bd_C_sf"/>
</dbReference>
<dbReference type="NCBIfam" id="TIGR01733">
    <property type="entry name" value="AA-adenyl-dom"/>
    <property type="match status" value="1"/>
</dbReference>
<dbReference type="SUPFAM" id="SSF52777">
    <property type="entry name" value="CoA-dependent acyltransferases"/>
    <property type="match status" value="2"/>
</dbReference>
<dbReference type="SUPFAM" id="SSF56801">
    <property type="entry name" value="Acetyl-CoA synthetase-like"/>
    <property type="match status" value="1"/>
</dbReference>
<dbReference type="PROSITE" id="PS50075">
    <property type="entry name" value="CARRIER"/>
    <property type="match status" value="1"/>
</dbReference>
<protein>
    <submittedName>
        <fullName evidence="5">Amino acid adenylation domain-containing protein</fullName>
    </submittedName>
</protein>
<dbReference type="InterPro" id="IPR010071">
    <property type="entry name" value="AA_adenyl_dom"/>
</dbReference>
<dbReference type="Gene3D" id="3.30.559.30">
    <property type="entry name" value="Nonribosomal peptide synthetase, condensation domain"/>
    <property type="match status" value="1"/>
</dbReference>
<dbReference type="GO" id="GO:0005737">
    <property type="term" value="C:cytoplasm"/>
    <property type="evidence" value="ECO:0007669"/>
    <property type="project" value="TreeGrafter"/>
</dbReference>
<dbReference type="FunFam" id="1.10.1200.10:FF:000005">
    <property type="entry name" value="Nonribosomal peptide synthetase 1"/>
    <property type="match status" value="1"/>
</dbReference>
<evidence type="ECO:0000313" key="6">
    <source>
        <dbReference type="Proteomes" id="UP000243542"/>
    </source>
</evidence>
<dbReference type="GO" id="GO:0044550">
    <property type="term" value="P:secondary metabolite biosynthetic process"/>
    <property type="evidence" value="ECO:0007669"/>
    <property type="project" value="TreeGrafter"/>
</dbReference>
<reference evidence="5 6" key="1">
    <citation type="submission" date="2017-10" db="EMBL/GenBank/DDBJ databases">
        <title>Sequencing the genomes of 1000 actinobacteria strains.</title>
        <authorList>
            <person name="Klenk H.-P."/>
        </authorList>
    </citation>
    <scope>NUCLEOTIDE SEQUENCE [LARGE SCALE GENOMIC DNA]</scope>
    <source>
        <strain evidence="5 6">DSM 46092</strain>
    </source>
</reference>
<accession>A0A2A9G0S9</accession>
<dbReference type="InterPro" id="IPR020845">
    <property type="entry name" value="AMP-binding_CS"/>
</dbReference>
<comment type="cofactor">
    <cofactor evidence="1">
        <name>pantetheine 4'-phosphate</name>
        <dbReference type="ChEBI" id="CHEBI:47942"/>
    </cofactor>
</comment>
<dbReference type="FunFam" id="3.40.50.12780:FF:000012">
    <property type="entry name" value="Non-ribosomal peptide synthetase"/>
    <property type="match status" value="1"/>
</dbReference>
<dbReference type="Pfam" id="PF00668">
    <property type="entry name" value="Condensation"/>
    <property type="match status" value="1"/>
</dbReference>
<dbReference type="PANTHER" id="PTHR45527:SF1">
    <property type="entry name" value="FATTY ACID SYNTHASE"/>
    <property type="match status" value="1"/>
</dbReference>
<dbReference type="Pfam" id="PF00550">
    <property type="entry name" value="PP-binding"/>
    <property type="match status" value="1"/>
</dbReference>
<comment type="caution">
    <text evidence="5">The sequence shown here is derived from an EMBL/GenBank/DDBJ whole genome shotgun (WGS) entry which is preliminary data.</text>
</comment>
<proteinExistence type="predicted"/>
<dbReference type="GO" id="GO:0003824">
    <property type="term" value="F:catalytic activity"/>
    <property type="evidence" value="ECO:0007669"/>
    <property type="project" value="InterPro"/>
</dbReference>
<dbReference type="CDD" id="cd05930">
    <property type="entry name" value="A_NRPS"/>
    <property type="match status" value="1"/>
</dbReference>
<dbReference type="InterPro" id="IPR001242">
    <property type="entry name" value="Condensation_dom"/>
</dbReference>
<dbReference type="InterPro" id="IPR000873">
    <property type="entry name" value="AMP-dep_synth/lig_dom"/>
</dbReference>